<dbReference type="InterPro" id="IPR003400">
    <property type="entry name" value="ExbD"/>
</dbReference>
<reference evidence="12 13" key="1">
    <citation type="submission" date="2023-10" db="EMBL/GenBank/DDBJ databases">
        <title>Complete Genome Sequence of Limnobacter thiooxidans CS-K2T, Isolated from freshwater lake sediments in Bavaria, Germany.</title>
        <authorList>
            <person name="Naruki M."/>
            <person name="Watanabe A."/>
            <person name="Warashina T."/>
            <person name="Morita T."/>
            <person name="Arakawa K."/>
        </authorList>
    </citation>
    <scope>NUCLEOTIDE SEQUENCE [LARGE SCALE GENOMIC DNA]</scope>
    <source>
        <strain evidence="12 13">CS-K2</strain>
    </source>
</reference>
<dbReference type="Pfam" id="PF02472">
    <property type="entry name" value="ExbD"/>
    <property type="match status" value="1"/>
</dbReference>
<dbReference type="PANTHER" id="PTHR30558:SF7">
    <property type="entry name" value="TOL-PAL SYSTEM PROTEIN TOLR"/>
    <property type="match status" value="1"/>
</dbReference>
<dbReference type="KEGG" id="lto:RGQ30_07060"/>
<accession>A0AA86J5L7</accession>
<dbReference type="GO" id="GO:0022857">
    <property type="term" value="F:transmembrane transporter activity"/>
    <property type="evidence" value="ECO:0007669"/>
    <property type="project" value="InterPro"/>
</dbReference>
<evidence type="ECO:0000256" key="4">
    <source>
        <dbReference type="ARBA" id="ARBA00022519"/>
    </source>
</evidence>
<keyword evidence="6 10" id="KW-0812">Transmembrane</keyword>
<dbReference type="GO" id="GO:0005886">
    <property type="term" value="C:plasma membrane"/>
    <property type="evidence" value="ECO:0007669"/>
    <property type="project" value="UniProtKB-SubCell"/>
</dbReference>
<keyword evidence="5" id="KW-0132">Cell division</keyword>
<evidence type="ECO:0000256" key="3">
    <source>
        <dbReference type="ARBA" id="ARBA00022475"/>
    </source>
</evidence>
<keyword evidence="10" id="KW-0813">Transport</keyword>
<comment type="similarity">
    <text evidence="2 10">Belongs to the ExbD/TolR family.</text>
</comment>
<proteinExistence type="inferred from homology"/>
<keyword evidence="4" id="KW-0997">Cell inner membrane</keyword>
<keyword evidence="3" id="KW-1003">Cell membrane</keyword>
<evidence type="ECO:0000256" key="1">
    <source>
        <dbReference type="ARBA" id="ARBA00004162"/>
    </source>
</evidence>
<evidence type="ECO:0000313" key="12">
    <source>
        <dbReference type="EMBL" id="BET25205.1"/>
    </source>
</evidence>
<dbReference type="AlphaFoldDB" id="A0AA86J5L7"/>
<feature type="transmembrane region" description="Helical" evidence="11">
    <location>
        <begin position="21"/>
        <end position="39"/>
    </location>
</feature>
<sequence length="142" mass="15626">MKAELGRKSRRAMNEINVVPYIDVMLVLLIIFMVTAPMITPSVIDLPSMANTNPPKQMRPIEVTVRQVGNLVVKDMKTNKSTEVALSDLAAEVKKLQGDEPDRPVVISAEKAIQYQSVVDAMDALQSAQIQKVGLLVKPKSK</sequence>
<dbReference type="Gene3D" id="3.30.420.270">
    <property type="match status" value="1"/>
</dbReference>
<evidence type="ECO:0000256" key="5">
    <source>
        <dbReference type="ARBA" id="ARBA00022618"/>
    </source>
</evidence>
<evidence type="ECO:0000256" key="7">
    <source>
        <dbReference type="ARBA" id="ARBA00022989"/>
    </source>
</evidence>
<dbReference type="RefSeq" id="WP_130558291.1">
    <property type="nucleotide sequence ID" value="NZ_AP028947.1"/>
</dbReference>
<evidence type="ECO:0000256" key="8">
    <source>
        <dbReference type="ARBA" id="ARBA00023136"/>
    </source>
</evidence>
<evidence type="ECO:0000256" key="10">
    <source>
        <dbReference type="RuleBase" id="RU003879"/>
    </source>
</evidence>
<keyword evidence="7 11" id="KW-1133">Transmembrane helix</keyword>
<evidence type="ECO:0000256" key="11">
    <source>
        <dbReference type="SAM" id="Phobius"/>
    </source>
</evidence>
<gene>
    <name evidence="12" type="primary">tolR</name>
    <name evidence="12" type="ORF">RGQ30_07060</name>
</gene>
<evidence type="ECO:0000256" key="9">
    <source>
        <dbReference type="ARBA" id="ARBA00023306"/>
    </source>
</evidence>
<organism evidence="12 13">
    <name type="scientific">Limnobacter thiooxidans</name>
    <dbReference type="NCBI Taxonomy" id="131080"/>
    <lineage>
        <taxon>Bacteria</taxon>
        <taxon>Pseudomonadati</taxon>
        <taxon>Pseudomonadota</taxon>
        <taxon>Betaproteobacteria</taxon>
        <taxon>Burkholderiales</taxon>
        <taxon>Burkholderiaceae</taxon>
        <taxon>Limnobacter</taxon>
    </lineage>
</organism>
<protein>
    <submittedName>
        <fullName evidence="12">Protein TolR</fullName>
    </submittedName>
</protein>
<evidence type="ECO:0000256" key="6">
    <source>
        <dbReference type="ARBA" id="ARBA00022692"/>
    </source>
</evidence>
<evidence type="ECO:0000313" key="13">
    <source>
        <dbReference type="Proteomes" id="UP001329151"/>
    </source>
</evidence>
<dbReference type="PANTHER" id="PTHR30558">
    <property type="entry name" value="EXBD MEMBRANE COMPONENT OF PMF-DRIVEN MACROMOLECULE IMPORT SYSTEM"/>
    <property type="match status" value="1"/>
</dbReference>
<dbReference type="GO" id="GO:0051301">
    <property type="term" value="P:cell division"/>
    <property type="evidence" value="ECO:0007669"/>
    <property type="project" value="UniProtKB-KW"/>
</dbReference>
<keyword evidence="13" id="KW-1185">Reference proteome</keyword>
<comment type="subcellular location">
    <subcellularLocation>
        <location evidence="1">Cell membrane</location>
        <topology evidence="1">Single-pass membrane protein</topology>
    </subcellularLocation>
    <subcellularLocation>
        <location evidence="10">Cell membrane</location>
        <topology evidence="10">Single-pass type II membrane protein</topology>
    </subcellularLocation>
</comment>
<keyword evidence="8 11" id="KW-0472">Membrane</keyword>
<dbReference type="Proteomes" id="UP001329151">
    <property type="component" value="Chromosome"/>
</dbReference>
<dbReference type="GO" id="GO:0015031">
    <property type="term" value="P:protein transport"/>
    <property type="evidence" value="ECO:0007669"/>
    <property type="project" value="UniProtKB-KW"/>
</dbReference>
<keyword evidence="10" id="KW-0653">Protein transport</keyword>
<evidence type="ECO:0000256" key="2">
    <source>
        <dbReference type="ARBA" id="ARBA00005811"/>
    </source>
</evidence>
<dbReference type="InterPro" id="IPR014168">
    <property type="entry name" value="Tol-Pal_TolR"/>
</dbReference>
<keyword evidence="9" id="KW-0131">Cell cycle</keyword>
<dbReference type="NCBIfam" id="TIGR02801">
    <property type="entry name" value="tolR"/>
    <property type="match status" value="1"/>
</dbReference>
<name>A0AA86J5L7_9BURK</name>
<dbReference type="EMBL" id="AP028947">
    <property type="protein sequence ID" value="BET25205.1"/>
    <property type="molecule type" value="Genomic_DNA"/>
</dbReference>